<dbReference type="EMBL" id="JAGGDJ010000012">
    <property type="protein sequence ID" value="MBO7745787.1"/>
    <property type="molecule type" value="Genomic_DNA"/>
</dbReference>
<accession>A0ABS3WBU1</accession>
<dbReference type="RefSeq" id="WP_208848615.1">
    <property type="nucleotide sequence ID" value="NZ_JAGGDJ010000012.1"/>
</dbReference>
<sequence>MFIRILRHYKGGTITISDVPLPNGNMEIATEDRQFVDKYIRVLEELNILGDIEITFAEVKSKYNH</sequence>
<organism evidence="1 2">
    <name type="scientific">Paenibacillus artemisiicola</name>
    <dbReference type="NCBI Taxonomy" id="1172618"/>
    <lineage>
        <taxon>Bacteria</taxon>
        <taxon>Bacillati</taxon>
        <taxon>Bacillota</taxon>
        <taxon>Bacilli</taxon>
        <taxon>Bacillales</taxon>
        <taxon>Paenibacillaceae</taxon>
        <taxon>Paenibacillus</taxon>
    </lineage>
</organism>
<evidence type="ECO:0000313" key="2">
    <source>
        <dbReference type="Proteomes" id="UP000670947"/>
    </source>
</evidence>
<evidence type="ECO:0000313" key="1">
    <source>
        <dbReference type="EMBL" id="MBO7745787.1"/>
    </source>
</evidence>
<dbReference type="Proteomes" id="UP000670947">
    <property type="component" value="Unassembled WGS sequence"/>
</dbReference>
<protein>
    <submittedName>
        <fullName evidence="1">Uncharacterized protein</fullName>
    </submittedName>
</protein>
<keyword evidence="2" id="KW-1185">Reference proteome</keyword>
<name>A0ABS3WBU1_9BACL</name>
<gene>
    <name evidence="1" type="ORF">I8J29_16385</name>
</gene>
<proteinExistence type="predicted"/>
<comment type="caution">
    <text evidence="1">The sequence shown here is derived from an EMBL/GenBank/DDBJ whole genome shotgun (WGS) entry which is preliminary data.</text>
</comment>
<reference evidence="1 2" key="1">
    <citation type="submission" date="2021-03" db="EMBL/GenBank/DDBJ databases">
        <title>Paenibacillus artemisicola MWE-103 whole genome sequence.</title>
        <authorList>
            <person name="Ham Y.J."/>
        </authorList>
    </citation>
    <scope>NUCLEOTIDE SEQUENCE [LARGE SCALE GENOMIC DNA]</scope>
    <source>
        <strain evidence="1 2">MWE-103</strain>
    </source>
</reference>